<dbReference type="EMBL" id="JABBYL010000003">
    <property type="protein sequence ID" value="NMO08376.1"/>
    <property type="molecule type" value="Genomic_DNA"/>
</dbReference>
<dbReference type="Proteomes" id="UP000591058">
    <property type="component" value="Unassembled WGS sequence"/>
</dbReference>
<dbReference type="InterPro" id="IPR037024">
    <property type="entry name" value="NiFe_Hase_small_N_sf"/>
</dbReference>
<dbReference type="SUPFAM" id="SSF56770">
    <property type="entry name" value="HydA/Nqo6-like"/>
    <property type="match status" value="1"/>
</dbReference>
<keyword evidence="1" id="KW-0560">Oxidoreductase</keyword>
<dbReference type="GO" id="GO:0016491">
    <property type="term" value="F:oxidoreductase activity"/>
    <property type="evidence" value="ECO:0007669"/>
    <property type="project" value="UniProtKB-KW"/>
</dbReference>
<dbReference type="PANTHER" id="PTHR42845">
    <property type="entry name" value="COENZYME F420-REDUCING HYDROGENASE, GAMMA SUBUNIT"/>
    <property type="match status" value="1"/>
</dbReference>
<organism evidence="2 3">
    <name type="scientific">Methanobacterium subterraneum</name>
    <dbReference type="NCBI Taxonomy" id="59277"/>
    <lineage>
        <taxon>Archaea</taxon>
        <taxon>Methanobacteriati</taxon>
        <taxon>Methanobacteriota</taxon>
        <taxon>Methanomada group</taxon>
        <taxon>Methanobacteria</taxon>
        <taxon>Methanobacteriales</taxon>
        <taxon>Methanobacteriaceae</taxon>
        <taxon>Methanobacterium</taxon>
    </lineage>
</organism>
<sequence length="48" mass="5338">MVKIALEALASCSGCEISILDLHEDLVKLLDQAEIVYAPIIMDNFYLL</sequence>
<gene>
    <name evidence="2" type="ORF">HG719_00820</name>
</gene>
<evidence type="ECO:0000313" key="2">
    <source>
        <dbReference type="EMBL" id="NMO08376.1"/>
    </source>
</evidence>
<accession>A0A7K4DJU3</accession>
<evidence type="ECO:0008006" key="4">
    <source>
        <dbReference type="Google" id="ProtNLM"/>
    </source>
</evidence>
<dbReference type="AlphaFoldDB" id="A0A7K4DJU3"/>
<evidence type="ECO:0000313" key="3">
    <source>
        <dbReference type="Proteomes" id="UP000591058"/>
    </source>
</evidence>
<comment type="caution">
    <text evidence="2">The sequence shown here is derived from an EMBL/GenBank/DDBJ whole genome shotgun (WGS) entry which is preliminary data.</text>
</comment>
<name>A0A7K4DJU3_9EURY</name>
<dbReference type="Gene3D" id="3.40.50.700">
    <property type="entry name" value="NADH:ubiquinone oxidoreductase-like, 20kDa subunit"/>
    <property type="match status" value="1"/>
</dbReference>
<protein>
    <recommendedName>
        <fullName evidence="4">F420-nonreducing hydrogenase</fullName>
    </recommendedName>
</protein>
<dbReference type="PANTHER" id="PTHR42845:SF2">
    <property type="entry name" value="F420-NON-REDUCING HYDROGENASE VHU SUBUNIT G"/>
    <property type="match status" value="1"/>
</dbReference>
<feature type="non-terminal residue" evidence="2">
    <location>
        <position position="48"/>
    </location>
</feature>
<dbReference type="InterPro" id="IPR051349">
    <property type="entry name" value="Hydrogenase_assoc-protein"/>
</dbReference>
<reference evidence="2 3" key="1">
    <citation type="submission" date="2020-04" db="EMBL/GenBank/DDBJ databases">
        <title>Draft genome of Methanobacterium subterraneum isolated from animal feces.</title>
        <authorList>
            <person name="Ouboter H.T."/>
            <person name="Berger S."/>
            <person name="Gungor E."/>
            <person name="Jetten M.S.M."/>
            <person name="Welte C.U."/>
        </authorList>
    </citation>
    <scope>NUCLEOTIDE SEQUENCE [LARGE SCALE GENOMIC DNA]</scope>
    <source>
        <strain evidence="2">HO_2020</strain>
    </source>
</reference>
<evidence type="ECO:0000256" key="1">
    <source>
        <dbReference type="ARBA" id="ARBA00023002"/>
    </source>
</evidence>
<proteinExistence type="predicted"/>